<dbReference type="InterPro" id="IPR010982">
    <property type="entry name" value="Lambda_DNA-bd_dom_sf"/>
</dbReference>
<dbReference type="EMBL" id="NRRL01000172">
    <property type="protein sequence ID" value="MBK1671328.1"/>
    <property type="molecule type" value="Genomic_DNA"/>
</dbReference>
<organism evidence="2 3">
    <name type="scientific">Rhodovibrio sodomensis</name>
    <dbReference type="NCBI Taxonomy" id="1088"/>
    <lineage>
        <taxon>Bacteria</taxon>
        <taxon>Pseudomonadati</taxon>
        <taxon>Pseudomonadota</taxon>
        <taxon>Alphaproteobacteria</taxon>
        <taxon>Rhodospirillales</taxon>
        <taxon>Rhodovibrionaceae</taxon>
        <taxon>Rhodovibrio</taxon>
    </lineage>
</organism>
<evidence type="ECO:0000256" key="1">
    <source>
        <dbReference type="SAM" id="MobiDB-lite"/>
    </source>
</evidence>
<evidence type="ECO:0000313" key="3">
    <source>
        <dbReference type="Proteomes" id="UP001296873"/>
    </source>
</evidence>
<keyword evidence="3" id="KW-1185">Reference proteome</keyword>
<accession>A0ABS1DPA5</accession>
<gene>
    <name evidence="2" type="ORF">CKO28_25335</name>
</gene>
<comment type="caution">
    <text evidence="2">The sequence shown here is derived from an EMBL/GenBank/DDBJ whole genome shotgun (WGS) entry which is preliminary data.</text>
</comment>
<dbReference type="RefSeq" id="WP_200344074.1">
    <property type="nucleotide sequence ID" value="NZ_NRRL01000172.1"/>
</dbReference>
<feature type="region of interest" description="Disordered" evidence="1">
    <location>
        <begin position="1"/>
        <end position="31"/>
    </location>
</feature>
<dbReference type="Pfam" id="PF13560">
    <property type="entry name" value="HTH_31"/>
    <property type="match status" value="1"/>
</dbReference>
<dbReference type="Gene3D" id="1.10.260.40">
    <property type="entry name" value="lambda repressor-like DNA-binding domains"/>
    <property type="match status" value="1"/>
</dbReference>
<feature type="compositionally biased region" description="Basic and acidic residues" evidence="1">
    <location>
        <begin position="13"/>
        <end position="31"/>
    </location>
</feature>
<proteinExistence type="predicted"/>
<name>A0ABS1DPA5_9PROT</name>
<reference evidence="2 3" key="1">
    <citation type="journal article" date="2020" name="Microorganisms">
        <title>Osmotic Adaptation and Compatible Solute Biosynthesis of Phototrophic Bacteria as Revealed from Genome Analyses.</title>
        <authorList>
            <person name="Imhoff J.F."/>
            <person name="Rahn T."/>
            <person name="Kunzel S."/>
            <person name="Keller A."/>
            <person name="Neulinger S.C."/>
        </authorList>
    </citation>
    <scope>NUCLEOTIDE SEQUENCE [LARGE SCALE GENOMIC DNA]</scope>
    <source>
        <strain evidence="2 3">DSM 9895</strain>
    </source>
</reference>
<evidence type="ECO:0008006" key="4">
    <source>
        <dbReference type="Google" id="ProtNLM"/>
    </source>
</evidence>
<dbReference type="Proteomes" id="UP001296873">
    <property type="component" value="Unassembled WGS sequence"/>
</dbReference>
<evidence type="ECO:0000313" key="2">
    <source>
        <dbReference type="EMBL" id="MBK1671328.1"/>
    </source>
</evidence>
<dbReference type="SUPFAM" id="SSF47413">
    <property type="entry name" value="lambda repressor-like DNA-binding domains"/>
    <property type="match status" value="1"/>
</dbReference>
<protein>
    <recommendedName>
        <fullName evidence="4">HTH cro/C1-type domain-containing protein</fullName>
    </recommendedName>
</protein>
<sequence length="94" mass="10719">MHDDTQQPGLAALREEAFRDDPEGRRAYHDSAPRADLAARLKLRRRRAGLTLRQLAERLAWSPEAVDTLESATTPWPSLPDVRTYLRGCRRAKP</sequence>